<evidence type="ECO:0000256" key="1">
    <source>
        <dbReference type="SAM" id="MobiDB-lite"/>
    </source>
</evidence>
<dbReference type="Proteomes" id="UP000266841">
    <property type="component" value="Unassembled WGS sequence"/>
</dbReference>
<sequence length="350" mass="36561">MYLASSPPQSLPGATVQQRPKTLKTQAPMYEIRGFQHCAPLFGVGMDSFDNILRCKDQQLLATKCRAAQLRKERPHCENCSGRKMMPRCRRNPSFPTPGGWGQSSDSGGWGRCLRIFCTLSSQGDSMSVVRWLNLASTHQIIKVDSGDLGASKARVSAGAAGGPNPVAAVSAPVVKLLGLVRLSAALCALRARTQFRTLALHTSFGPAGGAGVHAEASSNEWAPFVRTNTCALIPKAYPWFVSCSQAGGRQTMPPPLPSSSPIALALSAHHPLHPLHPAAAAAAGASRRQPTELVADASRHVGAGRDVPLEPDRAGAVEAGEGVGVDRVEVRALPGGEVLAVPAGRGAGG</sequence>
<accession>K0SE02</accession>
<reference evidence="2 3" key="1">
    <citation type="journal article" date="2012" name="Genome Biol.">
        <title>Genome and low-iron response of an oceanic diatom adapted to chronic iron limitation.</title>
        <authorList>
            <person name="Lommer M."/>
            <person name="Specht M."/>
            <person name="Roy A.S."/>
            <person name="Kraemer L."/>
            <person name="Andreson R."/>
            <person name="Gutowska M.A."/>
            <person name="Wolf J."/>
            <person name="Bergner S.V."/>
            <person name="Schilhabel M.B."/>
            <person name="Klostermeier U.C."/>
            <person name="Beiko R.G."/>
            <person name="Rosenstiel P."/>
            <person name="Hippler M."/>
            <person name="Laroche J."/>
        </authorList>
    </citation>
    <scope>NUCLEOTIDE SEQUENCE [LARGE SCALE GENOMIC DNA]</scope>
    <source>
        <strain evidence="2 3">CCMP1005</strain>
    </source>
</reference>
<proteinExistence type="predicted"/>
<evidence type="ECO:0000313" key="3">
    <source>
        <dbReference type="Proteomes" id="UP000266841"/>
    </source>
</evidence>
<dbReference type="EMBL" id="AGNL01018140">
    <property type="protein sequence ID" value="EJK63595.1"/>
    <property type="molecule type" value="Genomic_DNA"/>
</dbReference>
<organism evidence="2 3">
    <name type="scientific">Thalassiosira oceanica</name>
    <name type="common">Marine diatom</name>
    <dbReference type="NCBI Taxonomy" id="159749"/>
    <lineage>
        <taxon>Eukaryota</taxon>
        <taxon>Sar</taxon>
        <taxon>Stramenopiles</taxon>
        <taxon>Ochrophyta</taxon>
        <taxon>Bacillariophyta</taxon>
        <taxon>Coscinodiscophyceae</taxon>
        <taxon>Thalassiosirophycidae</taxon>
        <taxon>Thalassiosirales</taxon>
        <taxon>Thalassiosiraceae</taxon>
        <taxon>Thalassiosira</taxon>
    </lineage>
</organism>
<dbReference type="AlphaFoldDB" id="K0SE02"/>
<evidence type="ECO:0000313" key="2">
    <source>
        <dbReference type="EMBL" id="EJK63595.1"/>
    </source>
</evidence>
<keyword evidence="3" id="KW-1185">Reference proteome</keyword>
<protein>
    <submittedName>
        <fullName evidence="2">Uncharacterized protein</fullName>
    </submittedName>
</protein>
<feature type="region of interest" description="Disordered" evidence="1">
    <location>
        <begin position="1"/>
        <end position="22"/>
    </location>
</feature>
<name>K0SE02_THAOC</name>
<comment type="caution">
    <text evidence="2">The sequence shown here is derived from an EMBL/GenBank/DDBJ whole genome shotgun (WGS) entry which is preliminary data.</text>
</comment>
<gene>
    <name evidence="2" type="ORF">THAOC_15736</name>
</gene>